<dbReference type="AlphaFoldDB" id="A0AAV9XLD9"/>
<feature type="signal peptide" evidence="1">
    <location>
        <begin position="1"/>
        <end position="21"/>
    </location>
</feature>
<proteinExistence type="predicted"/>
<keyword evidence="1" id="KW-0732">Signal</keyword>
<keyword evidence="3" id="KW-1185">Reference proteome</keyword>
<comment type="caution">
    <text evidence="2">The sequence shown here is derived from an EMBL/GenBank/DDBJ whole genome shotgun (WGS) entry which is preliminary data.</text>
</comment>
<evidence type="ECO:0000256" key="1">
    <source>
        <dbReference type="SAM" id="SignalP"/>
    </source>
</evidence>
<gene>
    <name evidence="2" type="ORF">TWF694_006827</name>
</gene>
<dbReference type="Proteomes" id="UP001365542">
    <property type="component" value="Unassembled WGS sequence"/>
</dbReference>
<evidence type="ECO:0000313" key="3">
    <source>
        <dbReference type="Proteomes" id="UP001365542"/>
    </source>
</evidence>
<feature type="chain" id="PRO_5043709939" evidence="1">
    <location>
        <begin position="22"/>
        <end position="411"/>
    </location>
</feature>
<dbReference type="EMBL" id="JAVHJO010000002">
    <property type="protein sequence ID" value="KAK6542888.1"/>
    <property type="molecule type" value="Genomic_DNA"/>
</dbReference>
<evidence type="ECO:0000313" key="2">
    <source>
        <dbReference type="EMBL" id="KAK6542888.1"/>
    </source>
</evidence>
<reference evidence="2 3" key="1">
    <citation type="submission" date="2019-10" db="EMBL/GenBank/DDBJ databases">
        <authorList>
            <person name="Palmer J.M."/>
        </authorList>
    </citation>
    <scope>NUCLEOTIDE SEQUENCE [LARGE SCALE GENOMIC DNA]</scope>
    <source>
        <strain evidence="2 3">TWF694</strain>
    </source>
</reference>
<sequence>MRLTFTILATLWILYSSVVNGNPVLETTQRKPGCLADNCARQVTGTIHSTATRRADCSSFMRSTYDVTTLTVKITQTAPGQTITSKTSHTVTSPIVTSYTTVTSTVHVTVSTATSVTVTTVQEITPVTTITVTTTNISHTGGGTITSNAPAKKRTICTSLKAPSYASYCPNVSRYSSACSCWGITASTSTATITSYTTITPKTTITQTIEIDIPRTTVISKTYTTTVTLTITTQTVSSTVTLTSTTLTSTVTISIPTPTVPNGDFESGVTSWTGSSNPGYSGNYFNGPGICPGGNWCWREITTDPATGQNSFYIGLSNTLVVSPPMDFEITLTFICVDTAGVKNTYCACTGGMCISNGHVCQDSTIGTVAGGYDASAIFEGASTNTLLAQLFCTNTTTAYVDNFAVVELVP</sequence>
<protein>
    <submittedName>
        <fullName evidence="2">Uncharacterized protein</fullName>
    </submittedName>
</protein>
<name>A0AAV9XLD9_9PEZI</name>
<accession>A0AAV9XLD9</accession>
<organism evidence="2 3">
    <name type="scientific">Orbilia ellipsospora</name>
    <dbReference type="NCBI Taxonomy" id="2528407"/>
    <lineage>
        <taxon>Eukaryota</taxon>
        <taxon>Fungi</taxon>
        <taxon>Dikarya</taxon>
        <taxon>Ascomycota</taxon>
        <taxon>Pezizomycotina</taxon>
        <taxon>Orbiliomycetes</taxon>
        <taxon>Orbiliales</taxon>
        <taxon>Orbiliaceae</taxon>
        <taxon>Orbilia</taxon>
    </lineage>
</organism>